<keyword evidence="2" id="KW-1185">Reference proteome</keyword>
<organism evidence="1 2">
    <name type="scientific">Araneus ventricosus</name>
    <name type="common">Orbweaver spider</name>
    <name type="synonym">Epeira ventricosa</name>
    <dbReference type="NCBI Taxonomy" id="182803"/>
    <lineage>
        <taxon>Eukaryota</taxon>
        <taxon>Metazoa</taxon>
        <taxon>Ecdysozoa</taxon>
        <taxon>Arthropoda</taxon>
        <taxon>Chelicerata</taxon>
        <taxon>Arachnida</taxon>
        <taxon>Araneae</taxon>
        <taxon>Araneomorphae</taxon>
        <taxon>Entelegynae</taxon>
        <taxon>Araneoidea</taxon>
        <taxon>Araneidae</taxon>
        <taxon>Araneus</taxon>
    </lineage>
</organism>
<name>A0A4Y2IFJ3_ARAVE</name>
<dbReference type="EMBL" id="BGPR01002600">
    <property type="protein sequence ID" value="GBM76122.1"/>
    <property type="molecule type" value="Genomic_DNA"/>
</dbReference>
<dbReference type="OrthoDB" id="5326588at2759"/>
<gene>
    <name evidence="1" type="ORF">AVEN_205236_1</name>
</gene>
<evidence type="ECO:0000313" key="2">
    <source>
        <dbReference type="Proteomes" id="UP000499080"/>
    </source>
</evidence>
<dbReference type="AlphaFoldDB" id="A0A4Y2IFJ3"/>
<proteinExistence type="predicted"/>
<protein>
    <submittedName>
        <fullName evidence="1">Uncharacterized protein</fullName>
    </submittedName>
</protein>
<evidence type="ECO:0000313" key="1">
    <source>
        <dbReference type="EMBL" id="GBM76122.1"/>
    </source>
</evidence>
<sequence>MLVLWLGREFYRGKYGMPRSGQNWTPDLGDKFGDFDYSRKCAYFLYICITSRVPDFSKDFHVTSSPVRNTIGKVFLCRVTLTSRVVGVRTPLNKYFGVSSAVRHGEVCDACPPPTADTDLRPGVCVLRALVTLRFNGHLPLPSMPTVSSSTWNPHPSIDGLLPFITELWGVVQNFHLPIARN</sequence>
<reference evidence="1 2" key="1">
    <citation type="journal article" date="2019" name="Sci. Rep.">
        <title>Orb-weaving spider Araneus ventricosus genome elucidates the spidroin gene catalogue.</title>
        <authorList>
            <person name="Kono N."/>
            <person name="Nakamura H."/>
            <person name="Ohtoshi R."/>
            <person name="Moran D.A.P."/>
            <person name="Shinohara A."/>
            <person name="Yoshida Y."/>
            <person name="Fujiwara M."/>
            <person name="Mori M."/>
            <person name="Tomita M."/>
            <person name="Arakawa K."/>
        </authorList>
    </citation>
    <scope>NUCLEOTIDE SEQUENCE [LARGE SCALE GENOMIC DNA]</scope>
</reference>
<accession>A0A4Y2IFJ3</accession>
<comment type="caution">
    <text evidence="1">The sequence shown here is derived from an EMBL/GenBank/DDBJ whole genome shotgun (WGS) entry which is preliminary data.</text>
</comment>
<dbReference type="Proteomes" id="UP000499080">
    <property type="component" value="Unassembled WGS sequence"/>
</dbReference>